<accession>A0AAN9E837</accession>
<dbReference type="Proteomes" id="UP001372338">
    <property type="component" value="Unassembled WGS sequence"/>
</dbReference>
<comment type="caution">
    <text evidence="1">The sequence shown here is derived from an EMBL/GenBank/DDBJ whole genome shotgun (WGS) entry which is preliminary data.</text>
</comment>
<proteinExistence type="predicted"/>
<dbReference type="EMBL" id="JAYWIO010000008">
    <property type="protein sequence ID" value="KAK7246972.1"/>
    <property type="molecule type" value="Genomic_DNA"/>
</dbReference>
<evidence type="ECO:0000313" key="2">
    <source>
        <dbReference type="Proteomes" id="UP001372338"/>
    </source>
</evidence>
<reference evidence="1 2" key="1">
    <citation type="submission" date="2024-01" db="EMBL/GenBank/DDBJ databases">
        <title>The genomes of 5 underutilized Papilionoideae crops provide insights into root nodulation and disease resistanc.</title>
        <authorList>
            <person name="Yuan L."/>
        </authorList>
    </citation>
    <scope>NUCLEOTIDE SEQUENCE [LARGE SCALE GENOMIC DNA]</scope>
    <source>
        <strain evidence="1">ZHUSHIDOU_FW_LH</strain>
        <tissue evidence="1">Leaf</tissue>
    </source>
</reference>
<organism evidence="1 2">
    <name type="scientific">Crotalaria pallida</name>
    <name type="common">Smooth rattlebox</name>
    <name type="synonym">Crotalaria striata</name>
    <dbReference type="NCBI Taxonomy" id="3830"/>
    <lineage>
        <taxon>Eukaryota</taxon>
        <taxon>Viridiplantae</taxon>
        <taxon>Streptophyta</taxon>
        <taxon>Embryophyta</taxon>
        <taxon>Tracheophyta</taxon>
        <taxon>Spermatophyta</taxon>
        <taxon>Magnoliopsida</taxon>
        <taxon>eudicotyledons</taxon>
        <taxon>Gunneridae</taxon>
        <taxon>Pentapetalae</taxon>
        <taxon>rosids</taxon>
        <taxon>fabids</taxon>
        <taxon>Fabales</taxon>
        <taxon>Fabaceae</taxon>
        <taxon>Papilionoideae</taxon>
        <taxon>50 kb inversion clade</taxon>
        <taxon>genistoids sensu lato</taxon>
        <taxon>core genistoids</taxon>
        <taxon>Crotalarieae</taxon>
        <taxon>Crotalaria</taxon>
    </lineage>
</organism>
<dbReference type="AlphaFoldDB" id="A0AAN9E837"/>
<keyword evidence="2" id="KW-1185">Reference proteome</keyword>
<gene>
    <name evidence="1" type="ORF">RIF29_41846</name>
</gene>
<evidence type="ECO:0000313" key="1">
    <source>
        <dbReference type="EMBL" id="KAK7246972.1"/>
    </source>
</evidence>
<sequence>MTIGEKRDKSATRQRKWSRSAIVGRLLQQYHFLIPTSSLTLPLSFLDLSNPISVILLSCRFSFINNPPLLLLILPDLQFTTSC</sequence>
<protein>
    <submittedName>
        <fullName evidence="1">Uncharacterized protein</fullName>
    </submittedName>
</protein>
<name>A0AAN9E837_CROPI</name>